<feature type="compositionally biased region" description="Basic and acidic residues" evidence="1">
    <location>
        <begin position="1"/>
        <end position="10"/>
    </location>
</feature>
<dbReference type="Gene3D" id="1.20.120.20">
    <property type="entry name" value="Apolipoprotein"/>
    <property type="match status" value="1"/>
</dbReference>
<comment type="caution">
    <text evidence="2">The sequence shown here is derived from an EMBL/GenBank/DDBJ whole genome shotgun (WGS) entry which is preliminary data.</text>
</comment>
<feature type="region of interest" description="Disordered" evidence="1">
    <location>
        <begin position="1"/>
        <end position="55"/>
    </location>
</feature>
<dbReference type="EMBL" id="BMIH01000003">
    <property type="protein sequence ID" value="GGB34444.1"/>
    <property type="molecule type" value="Genomic_DNA"/>
</dbReference>
<sequence>MADNELKPLNDGDITPPPATTEFQPAAPLKDQGVDFAAESTASETGSGRTADAKQAIRDGAGKVTQQAGERIRAFADDGKARAGSALDQLSQMLTDAAAQVDEKLGGQYGDYARSAAGQVQGFSDTIRNKDVDELLEDARQLVKASPAVAVGVAAALGFVVARLVQSGLENRD</sequence>
<evidence type="ECO:0000313" key="3">
    <source>
        <dbReference type="Proteomes" id="UP000623067"/>
    </source>
</evidence>
<reference evidence="2" key="1">
    <citation type="journal article" date="2014" name="Int. J. Syst. Evol. Microbiol.">
        <title>Complete genome sequence of Corynebacterium casei LMG S-19264T (=DSM 44701T), isolated from a smear-ripened cheese.</title>
        <authorList>
            <consortium name="US DOE Joint Genome Institute (JGI-PGF)"/>
            <person name="Walter F."/>
            <person name="Albersmeier A."/>
            <person name="Kalinowski J."/>
            <person name="Ruckert C."/>
        </authorList>
    </citation>
    <scope>NUCLEOTIDE SEQUENCE</scope>
    <source>
        <strain evidence="2">CGMCC 1.15330</strain>
    </source>
</reference>
<evidence type="ECO:0000313" key="2">
    <source>
        <dbReference type="EMBL" id="GGB34444.1"/>
    </source>
</evidence>
<dbReference type="RefSeq" id="WP_229664551.1">
    <property type="nucleotide sequence ID" value="NZ_BMIH01000003.1"/>
</dbReference>
<organism evidence="2 3">
    <name type="scientific">Sphingomonas metalli</name>
    <dbReference type="NCBI Taxonomy" id="1779358"/>
    <lineage>
        <taxon>Bacteria</taxon>
        <taxon>Pseudomonadati</taxon>
        <taxon>Pseudomonadota</taxon>
        <taxon>Alphaproteobacteria</taxon>
        <taxon>Sphingomonadales</taxon>
        <taxon>Sphingomonadaceae</taxon>
        <taxon>Sphingomonas</taxon>
    </lineage>
</organism>
<proteinExistence type="predicted"/>
<keyword evidence="3" id="KW-1185">Reference proteome</keyword>
<evidence type="ECO:0000256" key="1">
    <source>
        <dbReference type="SAM" id="MobiDB-lite"/>
    </source>
</evidence>
<evidence type="ECO:0008006" key="4">
    <source>
        <dbReference type="Google" id="ProtNLM"/>
    </source>
</evidence>
<accession>A0A916WVR8</accession>
<reference evidence="2" key="2">
    <citation type="submission" date="2020-09" db="EMBL/GenBank/DDBJ databases">
        <authorList>
            <person name="Sun Q."/>
            <person name="Zhou Y."/>
        </authorList>
    </citation>
    <scope>NUCLEOTIDE SEQUENCE</scope>
    <source>
        <strain evidence="2">CGMCC 1.15330</strain>
    </source>
</reference>
<name>A0A916WVR8_9SPHN</name>
<gene>
    <name evidence="2" type="ORF">GCM10011380_24880</name>
</gene>
<dbReference type="Proteomes" id="UP000623067">
    <property type="component" value="Unassembled WGS sequence"/>
</dbReference>
<protein>
    <recommendedName>
        <fullName evidence="4">CsbD family protein</fullName>
    </recommendedName>
</protein>
<dbReference type="AlphaFoldDB" id="A0A916WVR8"/>